<dbReference type="OrthoDB" id="9806726at2"/>
<dbReference type="PANTHER" id="PTHR42734:SF17">
    <property type="entry name" value="METAL TRANSPORT SYSTEM ATP-BINDING PROTEIN TM_0124-RELATED"/>
    <property type="match status" value="1"/>
</dbReference>
<dbReference type="SUPFAM" id="SSF52540">
    <property type="entry name" value="P-loop containing nucleoside triphosphate hydrolases"/>
    <property type="match status" value="1"/>
</dbReference>
<dbReference type="eggNOG" id="COG1121">
    <property type="taxonomic scope" value="Bacteria"/>
</dbReference>
<dbReference type="GO" id="GO:0016887">
    <property type="term" value="F:ATP hydrolysis activity"/>
    <property type="evidence" value="ECO:0007669"/>
    <property type="project" value="InterPro"/>
</dbReference>
<dbReference type="EMBL" id="CP001928">
    <property type="protein sequence ID" value="ADI39111.1"/>
    <property type="molecule type" value="Genomic_DNA"/>
</dbReference>
<dbReference type="STRING" id="716544.wcw_1771"/>
<dbReference type="EC" id="3.6.3.-" evidence="7"/>
<reference evidence="7 8" key="1">
    <citation type="journal article" date="2010" name="PLoS ONE">
        <title>The Waddlia genome: a window into chlamydial biology.</title>
        <authorList>
            <person name="Bertelli C."/>
            <person name="Collyn F."/>
            <person name="Croxatto A."/>
            <person name="Ruckert C."/>
            <person name="Polkinghorne A."/>
            <person name="Kebbi-Beghdadi C."/>
            <person name="Goesmann A."/>
            <person name="Vaughan L."/>
            <person name="Greub G."/>
        </authorList>
    </citation>
    <scope>NUCLEOTIDE SEQUENCE [LARGE SCALE GENOMIC DNA]</scope>
    <source>
        <strain evidence="8">ATCC VR-1470 / WSU 86-1044</strain>
    </source>
</reference>
<evidence type="ECO:0000256" key="4">
    <source>
        <dbReference type="ARBA" id="ARBA00022741"/>
    </source>
</evidence>
<dbReference type="Proteomes" id="UP000001505">
    <property type="component" value="Chromosome"/>
</dbReference>
<dbReference type="RefSeq" id="WP_013182813.1">
    <property type="nucleotide sequence ID" value="NC_014225.1"/>
</dbReference>
<dbReference type="FunFam" id="3.40.50.300:FF:000134">
    <property type="entry name" value="Iron-enterobactin ABC transporter ATP-binding protein"/>
    <property type="match status" value="1"/>
</dbReference>
<dbReference type="GO" id="GO:0005524">
    <property type="term" value="F:ATP binding"/>
    <property type="evidence" value="ECO:0007669"/>
    <property type="project" value="UniProtKB-KW"/>
</dbReference>
<evidence type="ECO:0000256" key="3">
    <source>
        <dbReference type="ARBA" id="ARBA00022448"/>
    </source>
</evidence>
<feature type="domain" description="ABC transporter" evidence="6">
    <location>
        <begin position="3"/>
        <end position="234"/>
    </location>
</feature>
<dbReference type="InterPro" id="IPR027417">
    <property type="entry name" value="P-loop_NTPase"/>
</dbReference>
<evidence type="ECO:0000256" key="2">
    <source>
        <dbReference type="ARBA" id="ARBA00005417"/>
    </source>
</evidence>
<dbReference type="InterPro" id="IPR050153">
    <property type="entry name" value="Metal_Ion_Import_ABC"/>
</dbReference>
<organism evidence="7 8">
    <name type="scientific">Waddlia chondrophila (strain ATCC VR-1470 / WSU 86-1044)</name>
    <dbReference type="NCBI Taxonomy" id="716544"/>
    <lineage>
        <taxon>Bacteria</taxon>
        <taxon>Pseudomonadati</taxon>
        <taxon>Chlamydiota</taxon>
        <taxon>Chlamydiia</taxon>
        <taxon>Parachlamydiales</taxon>
        <taxon>Waddliaceae</taxon>
        <taxon>Waddlia</taxon>
    </lineage>
</organism>
<dbReference type="InterPro" id="IPR003439">
    <property type="entry name" value="ABC_transporter-like_ATP-bd"/>
</dbReference>
<protein>
    <submittedName>
        <fullName evidence="7">ABC-type transporter, ATPase subunit</fullName>
        <ecNumber evidence="7">3.6.3.-</ecNumber>
    </submittedName>
</protein>
<evidence type="ECO:0000313" key="8">
    <source>
        <dbReference type="Proteomes" id="UP000001505"/>
    </source>
</evidence>
<evidence type="ECO:0000256" key="1">
    <source>
        <dbReference type="ARBA" id="ARBA00004417"/>
    </source>
</evidence>
<keyword evidence="5" id="KW-0067">ATP-binding</keyword>
<keyword evidence="8" id="KW-1185">Reference proteome</keyword>
<keyword evidence="3" id="KW-0813">Transport</keyword>
<dbReference type="Gene3D" id="3.40.50.300">
    <property type="entry name" value="P-loop containing nucleotide triphosphate hydrolases"/>
    <property type="match status" value="1"/>
</dbReference>
<name>D6YSR6_WADCW</name>
<accession>D6YSR6</accession>
<dbReference type="InterPro" id="IPR003593">
    <property type="entry name" value="AAA+_ATPase"/>
</dbReference>
<comment type="subcellular location">
    <subcellularLocation>
        <location evidence="1">Cell inner membrane</location>
        <topology evidence="1">Peripheral membrane protein</topology>
    </subcellularLocation>
</comment>
<keyword evidence="7" id="KW-0378">Hydrolase</keyword>
<comment type="similarity">
    <text evidence="2">Belongs to the ABC transporter superfamily.</text>
</comment>
<evidence type="ECO:0000256" key="5">
    <source>
        <dbReference type="ARBA" id="ARBA00022840"/>
    </source>
</evidence>
<keyword evidence="4" id="KW-0547">Nucleotide-binding</keyword>
<dbReference type="CDD" id="cd03235">
    <property type="entry name" value="ABC_Metallic_Cations"/>
    <property type="match status" value="1"/>
</dbReference>
<dbReference type="AlphaFoldDB" id="D6YSR6"/>
<proteinExistence type="inferred from homology"/>
<dbReference type="SMART" id="SM00382">
    <property type="entry name" value="AAA"/>
    <property type="match status" value="1"/>
</dbReference>
<gene>
    <name evidence="7" type="ordered locus">wcw_1771</name>
</gene>
<sequence length="238" mass="26594">MTVRLENVSFAYQNQKILENVTFSLGDGEFMGIFGPNGGGKTTLLKLIMGFLKPCCGIIEITGKPPKEAQSLLAYVPQSLRFDRQFPITVKEVVLSGRLSNLPWYGRYTQEDEEAALKMIDKLKLTHLKHQAFGDLSGGQAQRTLIARALVSHPKILLLDEPTASVDAEAETEIYRILNGLKGTMTIIMITHHLRTAVKQVERVLCVNKTVEDLRPQDVCGHFAMGLYHPPFKEEKIS</sequence>
<dbReference type="GO" id="GO:0005886">
    <property type="term" value="C:plasma membrane"/>
    <property type="evidence" value="ECO:0007669"/>
    <property type="project" value="UniProtKB-SubCell"/>
</dbReference>
<dbReference type="PANTHER" id="PTHR42734">
    <property type="entry name" value="METAL TRANSPORT SYSTEM ATP-BINDING PROTEIN TM_0124-RELATED"/>
    <property type="match status" value="1"/>
</dbReference>
<dbReference type="PROSITE" id="PS50893">
    <property type="entry name" value="ABC_TRANSPORTER_2"/>
    <property type="match status" value="1"/>
</dbReference>
<evidence type="ECO:0000313" key="7">
    <source>
        <dbReference type="EMBL" id="ADI39111.1"/>
    </source>
</evidence>
<evidence type="ECO:0000259" key="6">
    <source>
        <dbReference type="PROSITE" id="PS50893"/>
    </source>
</evidence>
<dbReference type="HOGENOM" id="CLU_000604_1_11_0"/>
<dbReference type="Pfam" id="PF00005">
    <property type="entry name" value="ABC_tran"/>
    <property type="match status" value="1"/>
</dbReference>
<dbReference type="KEGG" id="wch:wcw_1771"/>